<dbReference type="EMBL" id="KB454557">
    <property type="protein sequence ID" value="EME26266.1"/>
    <property type="molecule type" value="Genomic_DNA"/>
</dbReference>
<sequence>MKMRNRPNAVLSRKERYDLGIMPCYVFDGKPPELNSGELNGLSTPTDEDMKSKSVVVINVPQCSFTKLADSGFAALESFVRSFFMSL</sequence>
<name>M2VSY0_GALSU</name>
<organism evidence="1 2">
    <name type="scientific">Galdieria sulphuraria</name>
    <name type="common">Red alga</name>
    <dbReference type="NCBI Taxonomy" id="130081"/>
    <lineage>
        <taxon>Eukaryota</taxon>
        <taxon>Rhodophyta</taxon>
        <taxon>Bangiophyceae</taxon>
        <taxon>Galdieriales</taxon>
        <taxon>Galdieriaceae</taxon>
        <taxon>Galdieria</taxon>
    </lineage>
</organism>
<evidence type="ECO:0000313" key="1">
    <source>
        <dbReference type="EMBL" id="EME26266.1"/>
    </source>
</evidence>
<dbReference type="GeneID" id="17085255"/>
<dbReference type="Proteomes" id="UP000030680">
    <property type="component" value="Unassembled WGS sequence"/>
</dbReference>
<dbReference type="AlphaFoldDB" id="M2VSY0"/>
<protein>
    <submittedName>
        <fullName evidence="1">Uncharacterized protein</fullName>
    </submittedName>
</protein>
<gene>
    <name evidence="1" type="ORF">Gasu_60910</name>
</gene>
<dbReference type="OrthoDB" id="1937206at2759"/>
<dbReference type="RefSeq" id="XP_005702786.1">
    <property type="nucleotide sequence ID" value="XM_005702729.1"/>
</dbReference>
<keyword evidence="2" id="KW-1185">Reference proteome</keyword>
<dbReference type="KEGG" id="gsl:Gasu_60910"/>
<proteinExistence type="predicted"/>
<accession>M2VSY0</accession>
<dbReference type="Gramene" id="EME26266">
    <property type="protein sequence ID" value="EME26266"/>
    <property type="gene ID" value="Gasu_60910"/>
</dbReference>
<evidence type="ECO:0000313" key="2">
    <source>
        <dbReference type="Proteomes" id="UP000030680"/>
    </source>
</evidence>
<reference evidence="2" key="1">
    <citation type="journal article" date="2013" name="Science">
        <title>Gene transfer from bacteria and archaea facilitated evolution of an extremophilic eukaryote.</title>
        <authorList>
            <person name="Schonknecht G."/>
            <person name="Chen W.H."/>
            <person name="Ternes C.M."/>
            <person name="Barbier G.G."/>
            <person name="Shrestha R.P."/>
            <person name="Stanke M."/>
            <person name="Brautigam A."/>
            <person name="Baker B.J."/>
            <person name="Banfield J.F."/>
            <person name="Garavito R.M."/>
            <person name="Carr K."/>
            <person name="Wilkerson C."/>
            <person name="Rensing S.A."/>
            <person name="Gagneul D."/>
            <person name="Dickenson N.E."/>
            <person name="Oesterhelt C."/>
            <person name="Lercher M.J."/>
            <person name="Weber A.P."/>
        </authorList>
    </citation>
    <scope>NUCLEOTIDE SEQUENCE [LARGE SCALE GENOMIC DNA]</scope>
    <source>
        <strain evidence="2">074W</strain>
    </source>
</reference>